<keyword evidence="3 6" id="KW-1133">Transmembrane helix</keyword>
<dbReference type="Gene3D" id="1.20.1250.20">
    <property type="entry name" value="MFS general substrate transporter like domains"/>
    <property type="match status" value="2"/>
</dbReference>
<feature type="transmembrane region" description="Helical" evidence="6">
    <location>
        <begin position="459"/>
        <end position="479"/>
    </location>
</feature>
<feature type="region of interest" description="Disordered" evidence="5">
    <location>
        <begin position="1"/>
        <end position="76"/>
    </location>
</feature>
<feature type="transmembrane region" description="Helical" evidence="6">
    <location>
        <begin position="361"/>
        <end position="383"/>
    </location>
</feature>
<dbReference type="InterPro" id="IPR036259">
    <property type="entry name" value="MFS_trans_sf"/>
</dbReference>
<feature type="transmembrane region" description="Helical" evidence="6">
    <location>
        <begin position="273"/>
        <end position="294"/>
    </location>
</feature>
<accession>A0ABM1A8M1</accession>
<dbReference type="PANTHER" id="PTHR11662:SF399">
    <property type="entry name" value="FI19708P1-RELATED"/>
    <property type="match status" value="1"/>
</dbReference>
<dbReference type="PANTHER" id="PTHR11662">
    <property type="entry name" value="SOLUTE CARRIER FAMILY 17"/>
    <property type="match status" value="1"/>
</dbReference>
<feature type="compositionally biased region" description="Basic and acidic residues" evidence="5">
    <location>
        <begin position="51"/>
        <end position="74"/>
    </location>
</feature>
<dbReference type="InterPro" id="IPR011701">
    <property type="entry name" value="MFS"/>
</dbReference>
<feature type="transmembrane region" description="Helical" evidence="6">
    <location>
        <begin position="301"/>
        <end position="322"/>
    </location>
</feature>
<proteinExistence type="predicted"/>
<comment type="subcellular location">
    <subcellularLocation>
        <location evidence="1">Membrane</location>
        <topology evidence="1">Multi-pass membrane protein</topology>
    </subcellularLocation>
</comment>
<protein>
    <submittedName>
        <fullName evidence="8">Uncharacterized transporter slc-17.2</fullName>
    </submittedName>
</protein>
<feature type="region of interest" description="Disordered" evidence="5">
    <location>
        <begin position="190"/>
        <end position="265"/>
    </location>
</feature>
<sequence length="696" mass="76073">MEEGKEEKLSPGSDALVTHTWTWHPPLGQSSKAKSVAMEEEEESLHGSVAGEDKQLENDDREKIHASDESHTQVDKGPPWWRSQRYILAYFLLTGQMNIYFQRINFSIAIVCMVNHTAVGSPGRFGTSTNQSLQALQSYDSYSSNQDTRFNQQLLFALDNSSSIASSQNYSTYSLLLSKNTTYRGYDGQLLNKSGTLRPGDKPLDSLLGFGKGGGQKVSGRADSSNSRLGQDASELPEEGAEPEDRCSSLRADSTDEEKEDGPLEWDKQTQGLLLGAVYWTYLALTIPGTHLVAPLKKKHVIIAAMAVTSGVSFLFHGAALLSPWAVFVLKLVQGGCTALLILSMYAMWVPWAPPTERAGLLSLSISGQTAANVLVFPISAFLCKYGLFGGWPSVFYVFGLVGFVWLILFAIFTAETPATHKFITEKEKVYITSSLPVVTKEDKTKPPYCSIIGSPASWAIICLHVSFTWGLFLLISTLPQYMFEVLKFDIKSNGLFSMLPYIALMCTVQTTGQLSDLFIRKKILSVLWARRLCVLIGNVCPAVLLSVLSLLDCSQPVLAVGLLTAAVGTSGFTLTSIMVCPFDIAPRFATPLMSISNCLATIPGILTPYVVSAITVDQTREQWQIVFFVTSGILILGAVAFCVMGKAVVQPWADGKRNELTIGVDAPVDTVDENDPIDEREKENGVDTVKEIVDV</sequence>
<evidence type="ECO:0000256" key="3">
    <source>
        <dbReference type="ARBA" id="ARBA00022989"/>
    </source>
</evidence>
<evidence type="ECO:0000256" key="6">
    <source>
        <dbReference type="SAM" id="Phobius"/>
    </source>
</evidence>
<evidence type="ECO:0000313" key="8">
    <source>
        <dbReference type="RefSeq" id="XP_012942927.1"/>
    </source>
</evidence>
<feature type="transmembrane region" description="Helical" evidence="6">
    <location>
        <begin position="624"/>
        <end position="650"/>
    </location>
</feature>
<feature type="transmembrane region" description="Helical" evidence="6">
    <location>
        <begin position="532"/>
        <end position="552"/>
    </location>
</feature>
<dbReference type="InterPro" id="IPR050382">
    <property type="entry name" value="MFS_Na/Anion_cotransporter"/>
</dbReference>
<dbReference type="GeneID" id="101847902"/>
<reference evidence="8" key="1">
    <citation type="submission" date="2025-08" db="UniProtKB">
        <authorList>
            <consortium name="RefSeq"/>
        </authorList>
    </citation>
    <scope>IDENTIFICATION</scope>
</reference>
<name>A0ABM1A8M1_APLCA</name>
<feature type="transmembrane region" description="Helical" evidence="6">
    <location>
        <begin position="558"/>
        <end position="581"/>
    </location>
</feature>
<evidence type="ECO:0000256" key="5">
    <source>
        <dbReference type="SAM" id="MobiDB-lite"/>
    </source>
</evidence>
<feature type="transmembrane region" description="Helical" evidence="6">
    <location>
        <begin position="395"/>
        <end position="415"/>
    </location>
</feature>
<feature type="transmembrane region" description="Helical" evidence="6">
    <location>
        <begin position="499"/>
        <end position="520"/>
    </location>
</feature>
<keyword evidence="7" id="KW-1185">Reference proteome</keyword>
<keyword evidence="4 6" id="KW-0472">Membrane</keyword>
<feature type="transmembrane region" description="Helical" evidence="6">
    <location>
        <begin position="593"/>
        <end position="612"/>
    </location>
</feature>
<feature type="transmembrane region" description="Helical" evidence="6">
    <location>
        <begin position="328"/>
        <end position="349"/>
    </location>
</feature>
<keyword evidence="2 6" id="KW-0812">Transmembrane</keyword>
<evidence type="ECO:0000313" key="7">
    <source>
        <dbReference type="Proteomes" id="UP000694888"/>
    </source>
</evidence>
<organism evidence="7 8">
    <name type="scientific">Aplysia californica</name>
    <name type="common">California sea hare</name>
    <dbReference type="NCBI Taxonomy" id="6500"/>
    <lineage>
        <taxon>Eukaryota</taxon>
        <taxon>Metazoa</taxon>
        <taxon>Spiralia</taxon>
        <taxon>Lophotrochozoa</taxon>
        <taxon>Mollusca</taxon>
        <taxon>Gastropoda</taxon>
        <taxon>Heterobranchia</taxon>
        <taxon>Euthyneura</taxon>
        <taxon>Tectipleura</taxon>
        <taxon>Aplysiida</taxon>
        <taxon>Aplysioidea</taxon>
        <taxon>Aplysiidae</taxon>
        <taxon>Aplysia</taxon>
    </lineage>
</organism>
<evidence type="ECO:0000256" key="2">
    <source>
        <dbReference type="ARBA" id="ARBA00022692"/>
    </source>
</evidence>
<evidence type="ECO:0000256" key="4">
    <source>
        <dbReference type="ARBA" id="ARBA00023136"/>
    </source>
</evidence>
<dbReference type="Proteomes" id="UP000694888">
    <property type="component" value="Unplaced"/>
</dbReference>
<evidence type="ECO:0000256" key="1">
    <source>
        <dbReference type="ARBA" id="ARBA00004141"/>
    </source>
</evidence>
<dbReference type="RefSeq" id="XP_012942927.1">
    <property type="nucleotide sequence ID" value="XM_013087473.2"/>
</dbReference>
<dbReference type="SUPFAM" id="SSF103473">
    <property type="entry name" value="MFS general substrate transporter"/>
    <property type="match status" value="1"/>
</dbReference>
<gene>
    <name evidence="8" type="primary">LOC101847902</name>
</gene>
<dbReference type="Pfam" id="PF07690">
    <property type="entry name" value="MFS_1"/>
    <property type="match status" value="1"/>
</dbReference>